<accession>A0A378TFH6</accession>
<keyword evidence="3" id="KW-1185">Reference proteome</keyword>
<evidence type="ECO:0000259" key="1">
    <source>
        <dbReference type="Pfam" id="PF01243"/>
    </source>
</evidence>
<name>A0A378TFH6_9MYCO</name>
<dbReference type="SUPFAM" id="SSF50475">
    <property type="entry name" value="FMN-binding split barrel"/>
    <property type="match status" value="1"/>
</dbReference>
<dbReference type="InterPro" id="IPR012349">
    <property type="entry name" value="Split_barrel_FMN-bd"/>
</dbReference>
<proteinExistence type="predicted"/>
<sequence>MSALADVAPAFVDMAHRIVWASVATVDADGRPRSRVLHPLWEWDGTTLTGWIATGPTPIKRAHIAAHPDVSLNYWDPTQDTCSCEATVEWVFDDDERVALWERFKNGPAPVGYDPAIIEPWAGGPTSQAFAGWKLSPTRLRVMPGTVMTQGSGGLLTWHG</sequence>
<dbReference type="OrthoDB" id="3382273at2"/>
<gene>
    <name evidence="2" type="ORF">NCTC10821_01797</name>
</gene>
<feature type="domain" description="Pyridoxamine 5'-phosphate oxidase N-terminal" evidence="1">
    <location>
        <begin position="20"/>
        <end position="105"/>
    </location>
</feature>
<dbReference type="Pfam" id="PF01243">
    <property type="entry name" value="PNPOx_N"/>
    <property type="match status" value="1"/>
</dbReference>
<dbReference type="AlphaFoldDB" id="A0A378TFH6"/>
<evidence type="ECO:0000313" key="2">
    <source>
        <dbReference type="EMBL" id="STZ58286.1"/>
    </source>
</evidence>
<evidence type="ECO:0000313" key="3">
    <source>
        <dbReference type="Proteomes" id="UP000254978"/>
    </source>
</evidence>
<organism evidence="2 3">
    <name type="scientific">Mycolicibacterium tokaiense</name>
    <dbReference type="NCBI Taxonomy" id="39695"/>
    <lineage>
        <taxon>Bacteria</taxon>
        <taxon>Bacillati</taxon>
        <taxon>Actinomycetota</taxon>
        <taxon>Actinomycetes</taxon>
        <taxon>Mycobacteriales</taxon>
        <taxon>Mycobacteriaceae</taxon>
        <taxon>Mycolicibacterium</taxon>
    </lineage>
</organism>
<dbReference type="EMBL" id="UGQT01000001">
    <property type="protein sequence ID" value="STZ58286.1"/>
    <property type="molecule type" value="Genomic_DNA"/>
</dbReference>
<reference evidence="2 3" key="1">
    <citation type="submission" date="2018-06" db="EMBL/GenBank/DDBJ databases">
        <authorList>
            <consortium name="Pathogen Informatics"/>
            <person name="Doyle S."/>
        </authorList>
    </citation>
    <scope>NUCLEOTIDE SEQUENCE [LARGE SCALE GENOMIC DNA]</scope>
    <source>
        <strain evidence="2 3">NCTC10821</strain>
    </source>
</reference>
<dbReference type="Gene3D" id="2.30.110.10">
    <property type="entry name" value="Electron Transport, Fmn-binding Protein, Chain A"/>
    <property type="match status" value="1"/>
</dbReference>
<dbReference type="RefSeq" id="WP_115278192.1">
    <property type="nucleotide sequence ID" value="NZ_AP022600.1"/>
</dbReference>
<dbReference type="InterPro" id="IPR011576">
    <property type="entry name" value="Pyridox_Oxase_N"/>
</dbReference>
<protein>
    <submittedName>
        <fullName evidence="2">Pyridoxamine 5'-phosphate oxidase</fullName>
    </submittedName>
</protein>
<dbReference type="Proteomes" id="UP000254978">
    <property type="component" value="Unassembled WGS sequence"/>
</dbReference>